<keyword evidence="7 8" id="KW-0472">Membrane</keyword>
<comment type="subcellular location">
    <subcellularLocation>
        <location evidence="1 8">Cell membrane</location>
        <topology evidence="1 8">Peripheral membrane protein</topology>
    </subcellularLocation>
</comment>
<dbReference type="InterPro" id="IPR017871">
    <property type="entry name" value="ABC_transporter-like_CS"/>
</dbReference>
<sequence length="286" mass="31424">MSIAFRGVAHTYNSGTPFSYAALKNVDLTLEEGKITAIIGETGSGKSTLVQHLNALLLPTQGELEVCGKRISAKEKPKNLKELRKNVGLVFQFPEYQLFEESVEKDIAFGPKNFGASSEEASAIAKRILPYVGLGEEYLQRSPFELSGGQKRRVAIAGILAMDPNVLVLDEPTAGLDPQGAREMMELFVRMNREFHKTVLLVTHDMEHVLRYCDDVVVVKDGSICTHQSVTDFFKDPSILKELRITPPAVIRLREALNARGFSLADDLLSIEALAAAVASEVKGHE</sequence>
<dbReference type="NCBIfam" id="TIGR04521">
    <property type="entry name" value="ECF_ATPase_2"/>
    <property type="match status" value="1"/>
</dbReference>
<reference evidence="10 11" key="1">
    <citation type="submission" date="2023-06" db="EMBL/GenBank/DDBJ databases">
        <title>Identification and characterization of horizontal gene transfer across gut microbiota members of farm animals based on homology search.</title>
        <authorList>
            <person name="Schwarzerova J."/>
            <person name="Nykrynova M."/>
            <person name="Jureckova K."/>
            <person name="Cejkova D."/>
            <person name="Rychlik I."/>
        </authorList>
    </citation>
    <scope>NUCLEOTIDE SEQUENCE [LARGE SCALE GENOMIC DNA]</scope>
    <source>
        <strain evidence="10 11">ET39</strain>
    </source>
</reference>
<keyword evidence="3 8" id="KW-1003">Cell membrane</keyword>
<dbReference type="SUPFAM" id="SSF52540">
    <property type="entry name" value="P-loop containing nucleoside triphosphate hydrolases"/>
    <property type="match status" value="1"/>
</dbReference>
<keyword evidence="11" id="KW-1185">Reference proteome</keyword>
<dbReference type="InterPro" id="IPR030946">
    <property type="entry name" value="EcfA2"/>
</dbReference>
<comment type="caution">
    <text evidence="10">The sequence shown here is derived from an EMBL/GenBank/DDBJ whole genome shotgun (WGS) entry which is preliminary data.</text>
</comment>
<dbReference type="SMART" id="SM00382">
    <property type="entry name" value="AAA"/>
    <property type="match status" value="1"/>
</dbReference>
<comment type="subunit">
    <text evidence="8">Forms a stable energy-coupling factor (ECF) transporter complex composed of 2 membrane-embedded substrate-binding proteins (S component), 2 ATP-binding proteins (A component) and 2 transmembrane proteins (T component).</text>
</comment>
<evidence type="ECO:0000256" key="2">
    <source>
        <dbReference type="ARBA" id="ARBA00022448"/>
    </source>
</evidence>
<dbReference type="InterPro" id="IPR003439">
    <property type="entry name" value="ABC_transporter-like_ATP-bd"/>
</dbReference>
<name>A0ABT7UCZ0_9FIRM</name>
<keyword evidence="5 8" id="KW-0067">ATP-binding</keyword>
<comment type="similarity">
    <text evidence="8">Belongs to the ABC transporter superfamily. Energy-coupling factor EcfA family.</text>
</comment>
<reference evidence="10 11" key="3">
    <citation type="submission" date="2023-06" db="EMBL/GenBank/DDBJ databases">
        <authorList>
            <person name="Zeman M."/>
            <person name="Kubasova T."/>
            <person name="Jahodarova E."/>
            <person name="Nykrynova M."/>
            <person name="Rychlik I."/>
        </authorList>
    </citation>
    <scope>NUCLEOTIDE SEQUENCE [LARGE SCALE GENOMIC DNA]</scope>
    <source>
        <strain evidence="10 11">ET39</strain>
    </source>
</reference>
<evidence type="ECO:0000256" key="4">
    <source>
        <dbReference type="ARBA" id="ARBA00022741"/>
    </source>
</evidence>
<evidence type="ECO:0000256" key="7">
    <source>
        <dbReference type="ARBA" id="ARBA00023136"/>
    </source>
</evidence>
<protein>
    <recommendedName>
        <fullName evidence="8">Energy-coupling factor transporter ATP-binding protein EcfA2</fullName>
        <ecNumber evidence="8">7.-.-.-</ecNumber>
    </recommendedName>
</protein>
<dbReference type="EMBL" id="JAUDCG010000030">
    <property type="protein sequence ID" value="MDM8157467.1"/>
    <property type="molecule type" value="Genomic_DNA"/>
</dbReference>
<dbReference type="PROSITE" id="PS00211">
    <property type="entry name" value="ABC_TRANSPORTER_1"/>
    <property type="match status" value="1"/>
</dbReference>
<feature type="domain" description="ABC transporter" evidence="9">
    <location>
        <begin position="3"/>
        <end position="246"/>
    </location>
</feature>
<gene>
    <name evidence="10" type="ORF">QUV96_07440</name>
</gene>
<reference evidence="11" key="2">
    <citation type="submission" date="2023-06" db="EMBL/GenBank/DDBJ databases">
        <title>Identification and characterization of horizontal gene transfer across gut microbiota members of farm animals based on homology search.</title>
        <authorList>
            <person name="Zeman M."/>
            <person name="Kubasova T."/>
            <person name="Jahodarova E."/>
            <person name="Nykrynova M."/>
            <person name="Rychlik I."/>
        </authorList>
    </citation>
    <scope>NUCLEOTIDE SEQUENCE [LARGE SCALE GENOMIC DNA]</scope>
    <source>
        <strain evidence="11">ET39</strain>
    </source>
</reference>
<evidence type="ECO:0000256" key="5">
    <source>
        <dbReference type="ARBA" id="ARBA00022840"/>
    </source>
</evidence>
<dbReference type="PROSITE" id="PS50893">
    <property type="entry name" value="ABC_TRANSPORTER_2"/>
    <property type="match status" value="1"/>
</dbReference>
<evidence type="ECO:0000259" key="9">
    <source>
        <dbReference type="PROSITE" id="PS50893"/>
    </source>
</evidence>
<evidence type="ECO:0000313" key="11">
    <source>
        <dbReference type="Proteomes" id="UP001529340"/>
    </source>
</evidence>
<accession>A0ABT7UCZ0</accession>
<dbReference type="InterPro" id="IPR027417">
    <property type="entry name" value="P-loop_NTPase"/>
</dbReference>
<dbReference type="Proteomes" id="UP001529340">
    <property type="component" value="Unassembled WGS sequence"/>
</dbReference>
<evidence type="ECO:0000256" key="3">
    <source>
        <dbReference type="ARBA" id="ARBA00022475"/>
    </source>
</evidence>
<organism evidence="10 11">
    <name type="scientific">Amedibacillus dolichus</name>
    <dbReference type="NCBI Taxonomy" id="31971"/>
    <lineage>
        <taxon>Bacteria</taxon>
        <taxon>Bacillati</taxon>
        <taxon>Bacillota</taxon>
        <taxon>Erysipelotrichia</taxon>
        <taxon>Erysipelotrichales</taxon>
        <taxon>Erysipelotrichaceae</taxon>
        <taxon>Amedibacillus</taxon>
    </lineage>
</organism>
<dbReference type="InterPro" id="IPR015856">
    <property type="entry name" value="ABC_transpr_CbiO/EcfA_su"/>
</dbReference>
<evidence type="ECO:0000256" key="6">
    <source>
        <dbReference type="ARBA" id="ARBA00022967"/>
    </source>
</evidence>
<keyword evidence="6" id="KW-1278">Translocase</keyword>
<evidence type="ECO:0000256" key="8">
    <source>
        <dbReference type="RuleBase" id="RU365104"/>
    </source>
</evidence>
<proteinExistence type="inferred from homology"/>
<dbReference type="PANTHER" id="PTHR43553">
    <property type="entry name" value="HEAVY METAL TRANSPORTER"/>
    <property type="match status" value="1"/>
</dbReference>
<comment type="function">
    <text evidence="8">ATP-binding (A) component of a common energy-coupling factor (ECF) ABC-transporter complex.</text>
</comment>
<dbReference type="Pfam" id="PF00005">
    <property type="entry name" value="ABC_tran"/>
    <property type="match status" value="1"/>
</dbReference>
<dbReference type="Gene3D" id="3.40.50.300">
    <property type="entry name" value="P-loop containing nucleotide triphosphate hydrolases"/>
    <property type="match status" value="1"/>
</dbReference>
<dbReference type="CDD" id="cd03225">
    <property type="entry name" value="ABC_cobalt_CbiO_domain1"/>
    <property type="match status" value="1"/>
</dbReference>
<dbReference type="PANTHER" id="PTHR43553:SF27">
    <property type="entry name" value="ENERGY-COUPLING FACTOR TRANSPORTER ATP-BINDING PROTEIN ECFA2"/>
    <property type="match status" value="1"/>
</dbReference>
<evidence type="ECO:0000313" key="10">
    <source>
        <dbReference type="EMBL" id="MDM8157467.1"/>
    </source>
</evidence>
<dbReference type="InterPro" id="IPR050095">
    <property type="entry name" value="ECF_ABC_transporter_ATP-bd"/>
</dbReference>
<keyword evidence="4 8" id="KW-0547">Nucleotide-binding</keyword>
<dbReference type="InterPro" id="IPR003593">
    <property type="entry name" value="AAA+_ATPase"/>
</dbReference>
<keyword evidence="2 8" id="KW-0813">Transport</keyword>
<dbReference type="RefSeq" id="WP_289607919.1">
    <property type="nucleotide sequence ID" value="NZ_JAUDCG010000030.1"/>
</dbReference>
<dbReference type="EC" id="7.-.-.-" evidence="8"/>
<evidence type="ECO:0000256" key="1">
    <source>
        <dbReference type="ARBA" id="ARBA00004202"/>
    </source>
</evidence>